<evidence type="ECO:0000313" key="2">
    <source>
        <dbReference type="Proteomes" id="UP000010471"/>
    </source>
</evidence>
<dbReference type="HOGENOM" id="CLU_204463_0_0_3"/>
<dbReference type="OrthoDB" id="583492at2"/>
<accession>K9WCV3</accession>
<proteinExistence type="predicted"/>
<evidence type="ECO:0000313" key="1">
    <source>
        <dbReference type="EMBL" id="AFZ17626.1"/>
    </source>
</evidence>
<dbReference type="Proteomes" id="UP000010471">
    <property type="component" value="Chromosome"/>
</dbReference>
<keyword evidence="2" id="KW-1185">Reference proteome</keyword>
<gene>
    <name evidence="1" type="ORF">Mic7113_1767</name>
</gene>
<dbReference type="EMBL" id="CP003630">
    <property type="protein sequence ID" value="AFZ17626.1"/>
    <property type="molecule type" value="Genomic_DNA"/>
</dbReference>
<sequence length="66" mass="7357">MNDSDRSDDWKQEETVIAIEGNNTGEWQYLAYPSWDEAMEAVKVARRQGKAAVIYSGATPPVPPES</sequence>
<organism evidence="1 2">
    <name type="scientific">Allocoleopsis franciscana PCC 7113</name>
    <dbReference type="NCBI Taxonomy" id="1173027"/>
    <lineage>
        <taxon>Bacteria</taxon>
        <taxon>Bacillati</taxon>
        <taxon>Cyanobacteriota</taxon>
        <taxon>Cyanophyceae</taxon>
        <taxon>Coleofasciculales</taxon>
        <taxon>Coleofasciculaceae</taxon>
        <taxon>Allocoleopsis</taxon>
        <taxon>Allocoleopsis franciscana</taxon>
    </lineage>
</organism>
<reference evidence="1 2" key="1">
    <citation type="submission" date="2012-06" db="EMBL/GenBank/DDBJ databases">
        <title>Finished chromosome of genome of Microcoleus sp. PCC 7113.</title>
        <authorList>
            <consortium name="US DOE Joint Genome Institute"/>
            <person name="Gugger M."/>
            <person name="Coursin T."/>
            <person name="Rippka R."/>
            <person name="Tandeau De Marsac N."/>
            <person name="Huntemann M."/>
            <person name="Wei C.-L."/>
            <person name="Han J."/>
            <person name="Detter J.C."/>
            <person name="Han C."/>
            <person name="Tapia R."/>
            <person name="Chen A."/>
            <person name="Kyrpides N."/>
            <person name="Mavromatis K."/>
            <person name="Markowitz V."/>
            <person name="Szeto E."/>
            <person name="Ivanova N."/>
            <person name="Pagani I."/>
            <person name="Pati A."/>
            <person name="Goodwin L."/>
            <person name="Nordberg H.P."/>
            <person name="Cantor M.N."/>
            <person name="Hua S.X."/>
            <person name="Woyke T."/>
            <person name="Kerfeld C.A."/>
        </authorList>
    </citation>
    <scope>NUCLEOTIDE SEQUENCE [LARGE SCALE GENOMIC DNA]</scope>
    <source>
        <strain evidence="1 2">PCC 7113</strain>
    </source>
</reference>
<dbReference type="AlphaFoldDB" id="K9WCV3"/>
<name>K9WCV3_9CYAN</name>
<dbReference type="RefSeq" id="WP_015181778.1">
    <property type="nucleotide sequence ID" value="NC_019738.1"/>
</dbReference>
<dbReference type="KEGG" id="mic:Mic7113_1767"/>
<protein>
    <submittedName>
        <fullName evidence="1">Uncharacterized protein</fullName>
    </submittedName>
</protein>